<dbReference type="PANTHER" id="PTHR11727">
    <property type="entry name" value="DIMETHYLADENOSINE TRANSFERASE"/>
    <property type="match status" value="1"/>
</dbReference>
<dbReference type="InterPro" id="IPR023165">
    <property type="entry name" value="rRNA_Ade_diMease-like_C"/>
</dbReference>
<dbReference type="InterPro" id="IPR001737">
    <property type="entry name" value="KsgA/Erm"/>
</dbReference>
<name>A0A2N9AMC4_METEX</name>
<feature type="domain" description="Ribosomal RNA adenine methylase transferase N-terminal" evidence="9">
    <location>
        <begin position="39"/>
        <end position="220"/>
    </location>
</feature>
<dbReference type="Proteomes" id="UP000233769">
    <property type="component" value="Chromosome tk0001"/>
</dbReference>
<evidence type="ECO:0000256" key="6">
    <source>
        <dbReference type="ARBA" id="ARBA00022884"/>
    </source>
</evidence>
<evidence type="ECO:0000256" key="8">
    <source>
        <dbReference type="PROSITE-ProRule" id="PRU01026"/>
    </source>
</evidence>
<comment type="function">
    <text evidence="7">Specifically dimethylates two adjacent adenosines (A1518 and A1519) in the loop of a conserved hairpin near the 3'-end of 16S rRNA in the 30S particle. May play a critical role in biogenesis of 30S subunits.</text>
</comment>
<dbReference type="GO" id="GO:0005829">
    <property type="term" value="C:cytosol"/>
    <property type="evidence" value="ECO:0007669"/>
    <property type="project" value="TreeGrafter"/>
</dbReference>
<feature type="binding site" evidence="7 8">
    <location>
        <position position="32"/>
    </location>
    <ligand>
        <name>S-adenosyl-L-methionine</name>
        <dbReference type="ChEBI" id="CHEBI:59789"/>
    </ligand>
</feature>
<evidence type="ECO:0000313" key="11">
    <source>
        <dbReference type="Proteomes" id="UP000233769"/>
    </source>
</evidence>
<evidence type="ECO:0000259" key="9">
    <source>
        <dbReference type="SMART" id="SM00650"/>
    </source>
</evidence>
<dbReference type="HAMAP" id="MF_00607">
    <property type="entry name" value="16SrRNA_methyltr_A"/>
    <property type="match status" value="1"/>
</dbReference>
<dbReference type="PROSITE" id="PS51689">
    <property type="entry name" value="SAM_RNA_A_N6_MT"/>
    <property type="match status" value="1"/>
</dbReference>
<dbReference type="PROSITE" id="PS01131">
    <property type="entry name" value="RRNA_A_DIMETH"/>
    <property type="match status" value="1"/>
</dbReference>
<reference evidence="11" key="1">
    <citation type="submission" date="2017-10" db="EMBL/GenBank/DDBJ databases">
        <authorList>
            <person name="Regsiter A."/>
            <person name="William W."/>
        </authorList>
    </citation>
    <scope>NUCLEOTIDE SEQUENCE [LARGE SCALE GENOMIC DNA]</scope>
</reference>
<feature type="binding site" evidence="7 8">
    <location>
        <position position="59"/>
    </location>
    <ligand>
        <name>S-adenosyl-L-methionine</name>
        <dbReference type="ChEBI" id="CHEBI:59789"/>
    </ligand>
</feature>
<dbReference type="GO" id="GO:0052908">
    <property type="term" value="F:16S rRNA (adenine(1518)-N(6)/adenine(1519)-N(6))-dimethyltransferase activity"/>
    <property type="evidence" value="ECO:0007669"/>
    <property type="project" value="UniProtKB-EC"/>
</dbReference>
<keyword evidence="6 7" id="KW-0694">RNA-binding</keyword>
<dbReference type="EC" id="2.1.1.182" evidence="7"/>
<dbReference type="EMBL" id="LT962688">
    <property type="protein sequence ID" value="SOR28516.1"/>
    <property type="molecule type" value="Genomic_DNA"/>
</dbReference>
<dbReference type="GO" id="GO:0003723">
    <property type="term" value="F:RNA binding"/>
    <property type="evidence" value="ECO:0007669"/>
    <property type="project" value="UniProtKB-UniRule"/>
</dbReference>
<feature type="binding site" evidence="7 8">
    <location>
        <position position="127"/>
    </location>
    <ligand>
        <name>S-adenosyl-L-methionine</name>
        <dbReference type="ChEBI" id="CHEBI:59789"/>
    </ligand>
</feature>
<gene>
    <name evidence="7" type="primary">rsmA</name>
    <name evidence="7" type="synonym">ksgA</name>
    <name evidence="10" type="ORF">TK0001_1914</name>
</gene>
<evidence type="ECO:0000313" key="10">
    <source>
        <dbReference type="EMBL" id="SOR28516.1"/>
    </source>
</evidence>
<feature type="binding site" evidence="7 8">
    <location>
        <position position="34"/>
    </location>
    <ligand>
        <name>S-adenosyl-L-methionine</name>
        <dbReference type="ChEBI" id="CHEBI:59789"/>
    </ligand>
</feature>
<comment type="similarity">
    <text evidence="7">Belongs to the class I-like SAM-binding methyltransferase superfamily. rRNA adenine N(6)-methyltransferase family. RsmA subfamily.</text>
</comment>
<evidence type="ECO:0000256" key="7">
    <source>
        <dbReference type="HAMAP-Rule" id="MF_00607"/>
    </source>
</evidence>
<evidence type="ECO:0000256" key="4">
    <source>
        <dbReference type="ARBA" id="ARBA00022679"/>
    </source>
</evidence>
<feature type="binding site" evidence="7 8">
    <location>
        <position position="81"/>
    </location>
    <ligand>
        <name>S-adenosyl-L-methionine</name>
        <dbReference type="ChEBI" id="CHEBI:59789"/>
    </ligand>
</feature>
<protein>
    <recommendedName>
        <fullName evidence="7">Ribosomal RNA small subunit methyltransferase A</fullName>
        <ecNumber evidence="7">2.1.1.182</ecNumber>
    </recommendedName>
    <alternativeName>
        <fullName evidence="7">16S rRNA (adenine(1518)-N(6)/adenine(1519)-N(6))-dimethyltransferase</fullName>
    </alternativeName>
    <alternativeName>
        <fullName evidence="7">16S rRNA dimethyladenosine transferase</fullName>
    </alternativeName>
    <alternativeName>
        <fullName evidence="7">16S rRNA dimethylase</fullName>
    </alternativeName>
    <alternativeName>
        <fullName evidence="7">S-adenosylmethionine-6-N', N'-adenosyl(rRNA) dimethyltransferase</fullName>
    </alternativeName>
</protein>
<dbReference type="AlphaFoldDB" id="A0A2N9AMC4"/>
<sequence>MSTEALSTDGLPPLCEVVRRHGLEPKKALGQNFLFDLNLTGRIARSAGALEGVTVVEVGPGPGGLTRALLAAGAKRVVAIERDPRALPALAEIAAHYPGRLDVIDADAVGFDPRPLVGDGPVRIVANLPYNVATVLLTGWLGADRRDEAWPPWWESATLMFQREVAERIVADESDRANYGRLGVLCGWRTQATILFDVAPSAFVPPPKVTSSVVHLRPRPEPLPCRIADLERVTRAAFGQRRKMLRQSLKAATPDPIRLLTAAGLPETARAEEIPVAGFVALARALEAGQSRESAL</sequence>
<dbReference type="NCBIfam" id="TIGR00755">
    <property type="entry name" value="ksgA"/>
    <property type="match status" value="1"/>
</dbReference>
<dbReference type="CDD" id="cd02440">
    <property type="entry name" value="AdoMet_MTases"/>
    <property type="match status" value="1"/>
</dbReference>
<evidence type="ECO:0000256" key="5">
    <source>
        <dbReference type="ARBA" id="ARBA00022691"/>
    </source>
</evidence>
<feature type="binding site" evidence="7 8">
    <location>
        <position position="107"/>
    </location>
    <ligand>
        <name>S-adenosyl-L-methionine</name>
        <dbReference type="ChEBI" id="CHEBI:59789"/>
    </ligand>
</feature>
<dbReference type="SMART" id="SM00650">
    <property type="entry name" value="rADc"/>
    <property type="match status" value="1"/>
</dbReference>
<dbReference type="PANTHER" id="PTHR11727:SF7">
    <property type="entry name" value="DIMETHYLADENOSINE TRANSFERASE-RELATED"/>
    <property type="match status" value="1"/>
</dbReference>
<keyword evidence="4 7" id="KW-0808">Transferase</keyword>
<dbReference type="SUPFAM" id="SSF53335">
    <property type="entry name" value="S-adenosyl-L-methionine-dependent methyltransferases"/>
    <property type="match status" value="1"/>
</dbReference>
<keyword evidence="5 7" id="KW-0949">S-adenosyl-L-methionine</keyword>
<proteinExistence type="inferred from homology"/>
<dbReference type="Pfam" id="PF00398">
    <property type="entry name" value="RrnaAD"/>
    <property type="match status" value="1"/>
</dbReference>
<dbReference type="InterPro" id="IPR029063">
    <property type="entry name" value="SAM-dependent_MTases_sf"/>
</dbReference>
<dbReference type="InterPro" id="IPR020598">
    <property type="entry name" value="rRNA_Ade_methylase_Trfase_N"/>
</dbReference>
<organism evidence="10 11">
    <name type="scientific">Methylorubrum extorquens</name>
    <name type="common">Methylobacterium dichloromethanicum</name>
    <name type="synonym">Methylobacterium extorquens</name>
    <dbReference type="NCBI Taxonomy" id="408"/>
    <lineage>
        <taxon>Bacteria</taxon>
        <taxon>Pseudomonadati</taxon>
        <taxon>Pseudomonadota</taxon>
        <taxon>Alphaproteobacteria</taxon>
        <taxon>Hyphomicrobiales</taxon>
        <taxon>Methylobacteriaceae</taxon>
        <taxon>Methylorubrum</taxon>
    </lineage>
</organism>
<keyword evidence="3 7" id="KW-0489">Methyltransferase</keyword>
<dbReference type="InterPro" id="IPR011530">
    <property type="entry name" value="rRNA_adenine_dimethylase"/>
</dbReference>
<evidence type="ECO:0000256" key="2">
    <source>
        <dbReference type="ARBA" id="ARBA00022552"/>
    </source>
</evidence>
<evidence type="ECO:0000256" key="1">
    <source>
        <dbReference type="ARBA" id="ARBA00022490"/>
    </source>
</evidence>
<comment type="subcellular location">
    <subcellularLocation>
        <location evidence="7">Cytoplasm</location>
    </subcellularLocation>
</comment>
<dbReference type="Gene3D" id="3.40.50.150">
    <property type="entry name" value="Vaccinia Virus protein VP39"/>
    <property type="match status" value="1"/>
</dbReference>
<dbReference type="InterPro" id="IPR020596">
    <property type="entry name" value="rRNA_Ade_Mease_Trfase_CS"/>
</dbReference>
<keyword evidence="2 7" id="KW-0698">rRNA processing</keyword>
<dbReference type="Gene3D" id="1.10.8.100">
    <property type="entry name" value="Ribosomal RNA adenine dimethylase-like, domain 2"/>
    <property type="match status" value="1"/>
</dbReference>
<evidence type="ECO:0000256" key="3">
    <source>
        <dbReference type="ARBA" id="ARBA00022603"/>
    </source>
</evidence>
<accession>A0A2N9AMC4</accession>
<comment type="catalytic activity">
    <reaction evidence="7">
        <text>adenosine(1518)/adenosine(1519) in 16S rRNA + 4 S-adenosyl-L-methionine = N(6)-dimethyladenosine(1518)/N(6)-dimethyladenosine(1519) in 16S rRNA + 4 S-adenosyl-L-homocysteine + 4 H(+)</text>
        <dbReference type="Rhea" id="RHEA:19609"/>
        <dbReference type="Rhea" id="RHEA-COMP:10232"/>
        <dbReference type="Rhea" id="RHEA-COMP:10233"/>
        <dbReference type="ChEBI" id="CHEBI:15378"/>
        <dbReference type="ChEBI" id="CHEBI:57856"/>
        <dbReference type="ChEBI" id="CHEBI:59789"/>
        <dbReference type="ChEBI" id="CHEBI:74411"/>
        <dbReference type="ChEBI" id="CHEBI:74493"/>
        <dbReference type="EC" id="2.1.1.182"/>
    </reaction>
</comment>
<keyword evidence="1 7" id="KW-0963">Cytoplasm</keyword>